<accession>Q8W706</accession>
<organism evidence="1 2">
    <name type="scientific">Synechococcus phage P60</name>
    <dbReference type="NCBI Taxonomy" id="2905923"/>
    <lineage>
        <taxon>Viruses</taxon>
        <taxon>Duplodnaviria</taxon>
        <taxon>Heunggongvirae</taxon>
        <taxon>Uroviricota</taxon>
        <taxon>Caudoviricetes</taxon>
        <taxon>Autographivirales</taxon>
        <taxon>Tiilvirus</taxon>
        <taxon>Tiilvirus P60</taxon>
    </lineage>
</organism>
<dbReference type="RefSeq" id="NP_570333.1">
    <property type="nucleotide sequence ID" value="NC_003390.2"/>
</dbReference>
<protein>
    <submittedName>
        <fullName evidence="1">Uncharacterized protein</fullName>
    </submittedName>
</protein>
<dbReference type="OrthoDB" id="40686at10239"/>
<dbReference type="GeneID" id="932786"/>
<evidence type="ECO:0000313" key="1">
    <source>
        <dbReference type="EMBL" id="AAL73271.1"/>
    </source>
</evidence>
<gene>
    <name evidence="1" type="ORF">P60_gp19</name>
</gene>
<proteinExistence type="predicted"/>
<sequence length="80" mass="9866">MTLILYPTVLLLFVGALYAEFDPWFKELCIILWQAIAIELRKIPFLIRMEWDIFWMKRNKKKYLKMAEQIRKQLEDETNR</sequence>
<dbReference type="EMBL" id="AF338467">
    <property type="protein sequence ID" value="AAL73271.1"/>
    <property type="molecule type" value="Genomic_DNA"/>
</dbReference>
<evidence type="ECO:0000313" key="2">
    <source>
        <dbReference type="Proteomes" id="UP000001761"/>
    </source>
</evidence>
<name>Q8W706_9CAUD</name>
<dbReference type="KEGG" id="vg:932786"/>
<keyword evidence="2" id="KW-1185">Reference proteome</keyword>
<dbReference type="Proteomes" id="UP000001761">
    <property type="component" value="Segment"/>
</dbReference>
<reference evidence="1 2" key="1">
    <citation type="journal article" date="2002" name="Appl. Environ. Microbiol.">
        <title>Genomic sequence and evolution of marine cyanophage P60: a new insight on lytic and lysogenic phages.</title>
        <authorList>
            <person name="Chen F."/>
            <person name="Lu J."/>
        </authorList>
    </citation>
    <scope>NUCLEOTIDE SEQUENCE</scope>
</reference>